<reference evidence="1" key="1">
    <citation type="submission" date="2023-07" db="EMBL/GenBank/DDBJ databases">
        <title>A collection of bacterial strains from the Burkholderia cepacia Research Laboratory and Repository.</title>
        <authorList>
            <person name="Lipuma J."/>
            <person name="Spilker T."/>
            <person name="Caverly L."/>
        </authorList>
    </citation>
    <scope>NUCLEOTIDE SEQUENCE</scope>
    <source>
        <strain evidence="1">AU44268</strain>
    </source>
</reference>
<sequence length="99" mass="10847">MTDFDPDMPSDSVASVRRLTITPGAGGDLRSFARVEVEFVEGQPGSDGPTSSVSVSLTFKVDRLTLDQVKDFAILHAKQLMNRCVTDPHLKVGDRRLED</sequence>
<dbReference type="AlphaFoldDB" id="A0AAW7TCR9"/>
<gene>
    <name evidence="1" type="ORF">QZM33_26665</name>
</gene>
<evidence type="ECO:0000313" key="2">
    <source>
        <dbReference type="Proteomes" id="UP001171620"/>
    </source>
</evidence>
<dbReference type="EMBL" id="JAUJRV010000031">
    <property type="protein sequence ID" value="MDN7798528.1"/>
    <property type="molecule type" value="Genomic_DNA"/>
</dbReference>
<protein>
    <submittedName>
        <fullName evidence="1">Uncharacterized protein</fullName>
    </submittedName>
</protein>
<organism evidence="1 2">
    <name type="scientific">Burkholderia vietnamiensis</name>
    <dbReference type="NCBI Taxonomy" id="60552"/>
    <lineage>
        <taxon>Bacteria</taxon>
        <taxon>Pseudomonadati</taxon>
        <taxon>Pseudomonadota</taxon>
        <taxon>Betaproteobacteria</taxon>
        <taxon>Burkholderiales</taxon>
        <taxon>Burkholderiaceae</taxon>
        <taxon>Burkholderia</taxon>
        <taxon>Burkholderia cepacia complex</taxon>
    </lineage>
</organism>
<dbReference type="Proteomes" id="UP001171620">
    <property type="component" value="Unassembled WGS sequence"/>
</dbReference>
<dbReference type="RefSeq" id="WP_198108635.1">
    <property type="nucleotide sequence ID" value="NZ_JAEDWX010000012.1"/>
</dbReference>
<accession>A0AAW7TCR9</accession>
<comment type="caution">
    <text evidence="1">The sequence shown here is derived from an EMBL/GenBank/DDBJ whole genome shotgun (WGS) entry which is preliminary data.</text>
</comment>
<name>A0AAW7TCR9_BURVI</name>
<evidence type="ECO:0000313" key="1">
    <source>
        <dbReference type="EMBL" id="MDN7798528.1"/>
    </source>
</evidence>
<proteinExistence type="predicted"/>